<dbReference type="SUPFAM" id="SSF81383">
    <property type="entry name" value="F-box domain"/>
    <property type="match status" value="1"/>
</dbReference>
<dbReference type="PROSITE" id="PS50181">
    <property type="entry name" value="FBOX"/>
    <property type="match status" value="1"/>
</dbReference>
<organism evidence="2 3">
    <name type="scientific">Exidia glandulosa HHB12029</name>
    <dbReference type="NCBI Taxonomy" id="1314781"/>
    <lineage>
        <taxon>Eukaryota</taxon>
        <taxon>Fungi</taxon>
        <taxon>Dikarya</taxon>
        <taxon>Basidiomycota</taxon>
        <taxon>Agaricomycotina</taxon>
        <taxon>Agaricomycetes</taxon>
        <taxon>Auriculariales</taxon>
        <taxon>Exidiaceae</taxon>
        <taxon>Exidia</taxon>
    </lineage>
</organism>
<evidence type="ECO:0000259" key="1">
    <source>
        <dbReference type="PROSITE" id="PS50181"/>
    </source>
</evidence>
<keyword evidence="3" id="KW-1185">Reference proteome</keyword>
<dbReference type="InterPro" id="IPR036047">
    <property type="entry name" value="F-box-like_dom_sf"/>
</dbReference>
<name>A0A165C1X2_EXIGL</name>
<dbReference type="Pfam" id="PF12937">
    <property type="entry name" value="F-box-like"/>
    <property type="match status" value="1"/>
</dbReference>
<reference evidence="2 3" key="1">
    <citation type="journal article" date="2016" name="Mol. Biol. Evol.">
        <title>Comparative Genomics of Early-Diverging Mushroom-Forming Fungi Provides Insights into the Origins of Lignocellulose Decay Capabilities.</title>
        <authorList>
            <person name="Nagy L.G."/>
            <person name="Riley R."/>
            <person name="Tritt A."/>
            <person name="Adam C."/>
            <person name="Daum C."/>
            <person name="Floudas D."/>
            <person name="Sun H."/>
            <person name="Yadav J.S."/>
            <person name="Pangilinan J."/>
            <person name="Larsson K.H."/>
            <person name="Matsuura K."/>
            <person name="Barry K."/>
            <person name="Labutti K."/>
            <person name="Kuo R."/>
            <person name="Ohm R.A."/>
            <person name="Bhattacharya S.S."/>
            <person name="Shirouzu T."/>
            <person name="Yoshinaga Y."/>
            <person name="Martin F.M."/>
            <person name="Grigoriev I.V."/>
            <person name="Hibbett D.S."/>
        </authorList>
    </citation>
    <scope>NUCLEOTIDE SEQUENCE [LARGE SCALE GENOMIC DNA]</scope>
    <source>
        <strain evidence="2 3">HHB12029</strain>
    </source>
</reference>
<feature type="domain" description="F-box" evidence="1">
    <location>
        <begin position="2"/>
        <end position="49"/>
    </location>
</feature>
<dbReference type="InParanoid" id="A0A165C1X2"/>
<dbReference type="InterPro" id="IPR001810">
    <property type="entry name" value="F-box_dom"/>
</dbReference>
<proteinExistence type="predicted"/>
<dbReference type="OrthoDB" id="3172239at2759"/>
<sequence length="456" mass="51413">MVDYTRQLPAELCLKLLDSLDLADVIRVSLVSRWWRLIAFDHPTYWATVTLDTRAAPHEPGYACAYHLASAQLERSSRSPIAINVSGWFREDIPFEHALLFLIQSNMHRVKSLDIESESSSIHNIFLCDAPILEELHLKWCPDPDLMLPVVVPGVGDEELLLPTSFPAKSPRLRLLNVEDVRLSPAGFPPFPALTTLIASPRFCQGVCLPEVFPCLRELILGDLGVYRFPQPLTPLWVQWITRLERVSLEQHTISVNTSCHALFNVPRLEVSLNMDTTASNCIVASITGTALHANLRPDSQSGLHIFDPSTGRTRVLAFYRLIDFIVTWGALFPRVHTFELDISDWIEFAIVIHHTTGDPLSSLTTITLRLDESLESVWLNPPKYYEDKIRSLVCPRLQVLRLVGSDACRVQPVSAVLRFIRDHLGGETRQHSLSKLDLDGVSMEGDVRDLHPYVV</sequence>
<dbReference type="SUPFAM" id="SSF52047">
    <property type="entry name" value="RNI-like"/>
    <property type="match status" value="1"/>
</dbReference>
<protein>
    <recommendedName>
        <fullName evidence="1">F-box domain-containing protein</fullName>
    </recommendedName>
</protein>
<dbReference type="Gene3D" id="1.20.1280.50">
    <property type="match status" value="1"/>
</dbReference>
<evidence type="ECO:0000313" key="3">
    <source>
        <dbReference type="Proteomes" id="UP000077266"/>
    </source>
</evidence>
<dbReference type="EMBL" id="KV426376">
    <property type="protein sequence ID" value="KZV81666.1"/>
    <property type="molecule type" value="Genomic_DNA"/>
</dbReference>
<dbReference type="AlphaFoldDB" id="A0A165C1X2"/>
<dbReference type="Proteomes" id="UP000077266">
    <property type="component" value="Unassembled WGS sequence"/>
</dbReference>
<dbReference type="CDD" id="cd09917">
    <property type="entry name" value="F-box_SF"/>
    <property type="match status" value="1"/>
</dbReference>
<accession>A0A165C1X2</accession>
<evidence type="ECO:0000313" key="2">
    <source>
        <dbReference type="EMBL" id="KZV81666.1"/>
    </source>
</evidence>
<gene>
    <name evidence="2" type="ORF">EXIGLDRAFT_730805</name>
</gene>